<dbReference type="EMBL" id="LDAU01000110">
    <property type="protein sequence ID" value="KRX04796.1"/>
    <property type="molecule type" value="Genomic_DNA"/>
</dbReference>
<keyword evidence="5" id="KW-1185">Reference proteome</keyword>
<evidence type="ECO:0000313" key="5">
    <source>
        <dbReference type="Proteomes" id="UP000054937"/>
    </source>
</evidence>
<dbReference type="AlphaFoldDB" id="A0A0V0QRI1"/>
<name>A0A0V0QRI1_PSEPJ</name>
<gene>
    <name evidence="4" type="ORF">PPERSA_06430</name>
</gene>
<reference evidence="4 5" key="1">
    <citation type="journal article" date="2015" name="Sci. Rep.">
        <title>Genome of the facultative scuticociliatosis pathogen Pseudocohnilembus persalinus provides insight into its virulence through horizontal gene transfer.</title>
        <authorList>
            <person name="Xiong J."/>
            <person name="Wang G."/>
            <person name="Cheng J."/>
            <person name="Tian M."/>
            <person name="Pan X."/>
            <person name="Warren A."/>
            <person name="Jiang C."/>
            <person name="Yuan D."/>
            <person name="Miao W."/>
        </authorList>
    </citation>
    <scope>NUCLEOTIDE SEQUENCE [LARGE SCALE GENOMIC DNA]</scope>
    <source>
        <strain evidence="4">36N120E</strain>
    </source>
</reference>
<dbReference type="InParanoid" id="A0A0V0QRI1"/>
<feature type="compositionally biased region" description="Polar residues" evidence="2">
    <location>
        <begin position="94"/>
        <end position="107"/>
    </location>
</feature>
<dbReference type="Pfam" id="PF04059">
    <property type="entry name" value="RRM_2"/>
    <property type="match status" value="1"/>
</dbReference>
<comment type="caution">
    <text evidence="4">The sequence shown here is derived from an EMBL/GenBank/DDBJ whole genome shotgun (WGS) entry which is preliminary data.</text>
</comment>
<dbReference type="OrthoDB" id="417481at2759"/>
<dbReference type="Proteomes" id="UP000054937">
    <property type="component" value="Unassembled WGS sequence"/>
</dbReference>
<feature type="compositionally biased region" description="Polar residues" evidence="2">
    <location>
        <begin position="22"/>
        <end position="42"/>
    </location>
</feature>
<evidence type="ECO:0000256" key="2">
    <source>
        <dbReference type="SAM" id="MobiDB-lite"/>
    </source>
</evidence>
<evidence type="ECO:0000259" key="3">
    <source>
        <dbReference type="Pfam" id="PF04059"/>
    </source>
</evidence>
<protein>
    <recommendedName>
        <fullName evidence="3">Mei2-like C-terminal RNA recognition motif domain-containing protein</fullName>
    </recommendedName>
</protein>
<sequence>MNQALKFLSPSKTKQVLKEIKNLSNNKNTPSPQKKAQQNSLLTPEIKKNKGDVKIPSYIKVYQISDNNLNDENQKKDQNINQNKNQISPLKIYQKNNTSVENSLAQKETQEKSDEKNKFTSGQKDDEKYQLSQQLQQKQQCVYQQQELSEFFQNQNFNQQQQLQWSSTNQTDISQFFLNQQFKQQQNCENQDQQFQLGLNQNNFETHFNQISNNLDQVLTKIDSQQENLQDAKLNQNQKEKNEQVFEYFSAENQRQVIPKQKDELINQRINLSENFTYSQDNFHEYINKQIDQFQDEALNTLQKYSKEEVAEIKISEFNQDFKPTEFLQQETQKSQNFNDLNLNKQNFGKSQQKSQNFQNFQNQLNQTFITPQLSQLSIDKAKNELKNNNNICFCQENKKSYKPTRTLRVGKFQGFQLEFLIKKFNTFGEIISLDSHQFLKSQQITVSFFNFSHAIIAFNKLCQEFPFLDIQYLELPQTIELQDFVIINNTQQIQLHKLLEYLSSFGQILENRANYYPDQQLVIFQDIRAVKKIQLAQYLLKFDKTNQSQNIQKQFDNYHQKFSPNIEIQMAKQILSSTILSQSKNENQDTNFSPQFQQNNYLDMENFIKNYQIQNKLTTDSQNTFNLQFSNNDGDKENNMNYSNLNQNHENEIYNNQLQQQQQKSKKQLNLNSQMFSLQNNQNELKIYQNFDQSPNINNQNFQNNQQTNFFNNNTNLPQQQQLGFNPFLPQNTQQFQPKNLPYFNPIFQQNQTSKQQNDQNFIQYHNHQQMAQSQQFQFQQQYLQNLPFQQLKMVQNQHNQQQIQQQQQNQQQQQIQLQQQQIQVIPSTKKAIKKENFQINLDLVFNQQDQRSTIMIRNIPNRYNQQEFLKIIDVNFLGTYDFIYLPMDFKVCQVCYARIQGKQELITHFKRSGVMNSTVEKSFQPLILDESDNQQAQQIYQNSFQFQQFLQPNMNQQRML</sequence>
<keyword evidence="1" id="KW-0175">Coiled coil</keyword>
<feature type="coiled-coil region" evidence="1">
    <location>
        <begin position="793"/>
        <end position="825"/>
    </location>
</feature>
<accession>A0A0V0QRI1</accession>
<dbReference type="OMA" id="HEYINKQ"/>
<feature type="region of interest" description="Disordered" evidence="2">
    <location>
        <begin position="22"/>
        <end position="48"/>
    </location>
</feature>
<proteinExistence type="predicted"/>
<feature type="region of interest" description="Disordered" evidence="2">
    <location>
        <begin position="69"/>
        <end position="130"/>
    </location>
</feature>
<evidence type="ECO:0000256" key="1">
    <source>
        <dbReference type="SAM" id="Coils"/>
    </source>
</evidence>
<dbReference type="InterPro" id="IPR007201">
    <property type="entry name" value="Mei2-like_Rrm_C"/>
</dbReference>
<organism evidence="4 5">
    <name type="scientific">Pseudocohnilembus persalinus</name>
    <name type="common">Ciliate</name>
    <dbReference type="NCBI Taxonomy" id="266149"/>
    <lineage>
        <taxon>Eukaryota</taxon>
        <taxon>Sar</taxon>
        <taxon>Alveolata</taxon>
        <taxon>Ciliophora</taxon>
        <taxon>Intramacronucleata</taxon>
        <taxon>Oligohymenophorea</taxon>
        <taxon>Scuticociliatia</taxon>
        <taxon>Philasterida</taxon>
        <taxon>Pseudocohnilembidae</taxon>
        <taxon>Pseudocohnilembus</taxon>
    </lineage>
</organism>
<feature type="compositionally biased region" description="Basic and acidic residues" evidence="2">
    <location>
        <begin position="108"/>
        <end position="129"/>
    </location>
</feature>
<feature type="coiled-coil region" evidence="1">
    <location>
        <begin position="208"/>
        <end position="242"/>
    </location>
</feature>
<feature type="domain" description="Mei2-like C-terminal RNA recognition motif" evidence="3">
    <location>
        <begin position="853"/>
        <end position="892"/>
    </location>
</feature>
<evidence type="ECO:0000313" key="4">
    <source>
        <dbReference type="EMBL" id="KRX04796.1"/>
    </source>
</evidence>